<evidence type="ECO:0000313" key="2">
    <source>
        <dbReference type="Proteomes" id="UP000594014"/>
    </source>
</evidence>
<reference evidence="1" key="1">
    <citation type="submission" date="2019-08" db="EMBL/GenBank/DDBJ databases">
        <title>Genome sequence of Clostridiales bacterium MT110.</title>
        <authorList>
            <person name="Cao J."/>
        </authorList>
    </citation>
    <scope>NUCLEOTIDE SEQUENCE</scope>
    <source>
        <strain evidence="1">MT110</strain>
    </source>
</reference>
<dbReference type="EMBL" id="CP042469">
    <property type="protein sequence ID" value="QOX65902.1"/>
    <property type="molecule type" value="Genomic_DNA"/>
</dbReference>
<protein>
    <submittedName>
        <fullName evidence="1">Substrate-binding domain-containing protein</fullName>
    </submittedName>
</protein>
<gene>
    <name evidence="1" type="ORF">FRZ06_10340</name>
</gene>
<accession>A0ACD1AHI3</accession>
<proteinExistence type="predicted"/>
<name>A0ACD1AHI3_9FIRM</name>
<evidence type="ECO:0000313" key="1">
    <source>
        <dbReference type="EMBL" id="QOX65902.1"/>
    </source>
</evidence>
<dbReference type="Proteomes" id="UP000594014">
    <property type="component" value="Chromosome"/>
</dbReference>
<organism evidence="1 2">
    <name type="scientific">Anoxybacterium hadale</name>
    <dbReference type="NCBI Taxonomy" id="3408580"/>
    <lineage>
        <taxon>Bacteria</taxon>
        <taxon>Bacillati</taxon>
        <taxon>Bacillota</taxon>
        <taxon>Clostridia</taxon>
        <taxon>Peptostreptococcales</taxon>
        <taxon>Anaerovoracaceae</taxon>
        <taxon>Anoxybacterium</taxon>
    </lineage>
</organism>
<keyword evidence="2" id="KW-1185">Reference proteome</keyword>
<sequence length="348" mass="37700">MPTIKQIADLAGVSRGTVDRVLNNRGYVNAETAQKVRSIVEALHYAPNRYAQALSVKKNNFKIGVILFSGSNKFFDDVIEGINSKARDLRDAGCSVSVSSCLGSDVEGQLEAIDNMVEQGAQGLIISPINSKEIINKINSLYENNVPVITTNSDVIHSKRLCYVGSNYYVSGQTAGALMGMITGGVSSVGIITGFNSIQCHTERIAGFQDRTGNAFPDVHIVDIVENHDDEFISYTATHNLLTKYPTITALYLTAGGVYGACRAIVDLGLTGKLKVICHDDIPDTKKMILDGVVSATICQDPKKQGALPVKLMFDFLAYGIKPSSELFFTDIIIKVKDNLENPNTVQL</sequence>